<dbReference type="Gene3D" id="1.10.1510.20">
    <property type="entry name" value="Propanediol/glycerol dehydratase, small subunit"/>
    <property type="match status" value="1"/>
</dbReference>
<accession>A0A6N3HE41</accession>
<evidence type="ECO:0000256" key="1">
    <source>
        <dbReference type="SAM" id="MobiDB-lite"/>
    </source>
</evidence>
<dbReference type="RefSeq" id="WP_044173249.1">
    <property type="nucleotide sequence ID" value="NZ_CABKSF010000001.1"/>
</dbReference>
<organism evidence="2">
    <name type="scientific">Phytobacter massiliensis</name>
    <dbReference type="NCBI Taxonomy" id="1485952"/>
    <lineage>
        <taxon>Bacteria</taxon>
        <taxon>Pseudomonadati</taxon>
        <taxon>Pseudomonadota</taxon>
        <taxon>Gammaproteobacteria</taxon>
        <taxon>Enterobacterales</taxon>
        <taxon>Enterobacteriaceae</taxon>
        <taxon>Phytobacter</taxon>
    </lineage>
</organism>
<gene>
    <name evidence="2" type="primary">pduE</name>
    <name evidence="2" type="ORF">EMLFYP7_03894</name>
</gene>
<dbReference type="OrthoDB" id="3732589at2"/>
<dbReference type="NCBIfam" id="NF011972">
    <property type="entry name" value="PRK15443.1-3"/>
    <property type="match status" value="1"/>
</dbReference>
<sequence>MNADAIESMVRDVLSRMNSLQGETSPATSPAPAGGTTHQAKVSDYPLANKHPEWVKTSTNKTLDELTLESVLSGKITAQDMRITPETLRIQASIAKDAGRDRLAMNFERAAELTAVPDDRILEIYNALRPYRSTKQELLDIAEDLESRYKAKICAAFVREAAALYVERKKLKGDD</sequence>
<evidence type="ECO:0000313" key="2">
    <source>
        <dbReference type="EMBL" id="VYU75297.1"/>
    </source>
</evidence>
<name>A0A6N3HE41_9ENTR</name>
<dbReference type="InterPro" id="IPR036091">
    <property type="entry name" value="Prodiol/glycerol_DeHase__sf_su"/>
</dbReference>
<dbReference type="AlphaFoldDB" id="A0A6N3HE41"/>
<feature type="region of interest" description="Disordered" evidence="1">
    <location>
        <begin position="16"/>
        <end position="40"/>
    </location>
</feature>
<dbReference type="PIRSF" id="PIRSF018505">
    <property type="entry name" value="Prpndl_dhdrts_sm"/>
    <property type="match status" value="1"/>
</dbReference>
<dbReference type="NCBIfam" id="NF011971">
    <property type="entry name" value="PRK15443.1-2"/>
    <property type="match status" value="1"/>
</dbReference>
<dbReference type="EMBL" id="CACRTZ010000037">
    <property type="protein sequence ID" value="VYU75297.1"/>
    <property type="molecule type" value="Genomic_DNA"/>
</dbReference>
<reference evidence="2" key="1">
    <citation type="submission" date="2019-11" db="EMBL/GenBank/DDBJ databases">
        <authorList>
            <person name="Feng L."/>
        </authorList>
    </citation>
    <scope>NUCLEOTIDE SEQUENCE</scope>
    <source>
        <strain evidence="2">EMassiliensisLFYP7</strain>
    </source>
</reference>
<dbReference type="Pfam" id="PF02287">
    <property type="entry name" value="Dehydratase_SU"/>
    <property type="match status" value="1"/>
</dbReference>
<feature type="compositionally biased region" description="Polar residues" evidence="1">
    <location>
        <begin position="16"/>
        <end position="28"/>
    </location>
</feature>
<protein>
    <submittedName>
        <fullName evidence="2">Propanediol dehydratase small subunit</fullName>
        <ecNumber evidence="2">4.2.1.28</ecNumber>
    </submittedName>
</protein>
<dbReference type="GO" id="GO:0050215">
    <property type="term" value="F:propanediol dehydratase activity"/>
    <property type="evidence" value="ECO:0007669"/>
    <property type="project" value="UniProtKB-EC"/>
</dbReference>
<proteinExistence type="predicted"/>
<dbReference type="SUPFAM" id="SSF47148">
    <property type="entry name" value="Diol dehydratase, gamma subunit"/>
    <property type="match status" value="1"/>
</dbReference>
<dbReference type="InterPro" id="IPR003207">
    <property type="entry name" value="Ppandiol/glycerol_DeHydtase_su"/>
</dbReference>
<keyword evidence="2" id="KW-0456">Lyase</keyword>
<dbReference type="EC" id="4.2.1.28" evidence="2"/>